<keyword evidence="3" id="KW-0158">Chromosome</keyword>
<dbReference type="SUPFAM" id="SSF47113">
    <property type="entry name" value="Histone-fold"/>
    <property type="match status" value="1"/>
</dbReference>
<feature type="region of interest" description="Disordered" evidence="5">
    <location>
        <begin position="250"/>
        <end position="269"/>
    </location>
</feature>
<dbReference type="GO" id="GO:0000712">
    <property type="term" value="P:resolution of meiotic recombination intermediates"/>
    <property type="evidence" value="ECO:0007669"/>
    <property type="project" value="TreeGrafter"/>
</dbReference>
<keyword evidence="4" id="KW-0539">Nucleus</keyword>
<dbReference type="GO" id="GO:0071821">
    <property type="term" value="C:FANCM-MHF complex"/>
    <property type="evidence" value="ECO:0007669"/>
    <property type="project" value="TreeGrafter"/>
</dbReference>
<dbReference type="Proteomes" id="UP001175000">
    <property type="component" value="Unassembled WGS sequence"/>
</dbReference>
<sequence length="512" mass="56294">MARESHPPHPTATEPHPPETTTPSRRAVSADPTTVSPSSRRSIVIKTPGSHTLPRTAAGLSASARKQPGPSATPHARAAFRTITTQRAAAISTPHRQGAGGRRRSARELRETPRNFLLPLGRALAKNSEVIVSSSSASKSGREDTAVLERDEDYDDEEEELPKRPRLSLPIDEDEDESDDLRPHRSAGLEDENFTMQSIEMPRRAYSEQPSRLSLGSVRFSDYGQGLGVLEEDGGIDSGFFPPMDAIEEDFGREEMPSPERSELDVARRETMARDSDFGFEVPLGMDESTVMLAPQLGESPVRQVEEYEEPVLHGGSHVDVESSVGGGDVGGFSSGAEDVDIDIGVEQEEAAAKSSAKRSAKKRTTKISRHGIEYPSLPPGTVKRLATTFAKTSGAKGKITPDAMKAIMQASDWFFEQIGDDLQAYAQHAHRKTIDESDMLTLMRRYVLFLSIHGYLICAHLQRQTNSQMTPFALAHHHLPRELLQELRMTPPVPLKRRRKAGPDAEDEEVT</sequence>
<accession>A0AA39XGK7</accession>
<feature type="region of interest" description="Disordered" evidence="5">
    <location>
        <begin position="1"/>
        <end position="114"/>
    </location>
</feature>
<dbReference type="GO" id="GO:0003682">
    <property type="term" value="F:chromatin binding"/>
    <property type="evidence" value="ECO:0007669"/>
    <property type="project" value="TreeGrafter"/>
</dbReference>
<evidence type="ECO:0000256" key="3">
    <source>
        <dbReference type="ARBA" id="ARBA00022454"/>
    </source>
</evidence>
<dbReference type="GO" id="GO:0046982">
    <property type="term" value="F:protein heterodimerization activity"/>
    <property type="evidence" value="ECO:0007669"/>
    <property type="project" value="InterPro"/>
</dbReference>
<dbReference type="CDD" id="cd22920">
    <property type="entry name" value="HFD_CENP-T"/>
    <property type="match status" value="1"/>
</dbReference>
<evidence type="ECO:0000313" key="7">
    <source>
        <dbReference type="EMBL" id="KAK0633613.1"/>
    </source>
</evidence>
<feature type="compositionally biased region" description="Acidic residues" evidence="5">
    <location>
        <begin position="150"/>
        <end position="160"/>
    </location>
</feature>
<feature type="compositionally biased region" description="Low complexity" evidence="5">
    <location>
        <begin position="11"/>
        <end position="23"/>
    </location>
</feature>
<comment type="subcellular location">
    <subcellularLocation>
        <location evidence="2">Chromosome</location>
    </subcellularLocation>
    <subcellularLocation>
        <location evidence="1">Nucleus</location>
    </subcellularLocation>
</comment>
<dbReference type="EMBL" id="JAULSU010000001">
    <property type="protein sequence ID" value="KAK0633613.1"/>
    <property type="molecule type" value="Genomic_DNA"/>
</dbReference>
<feature type="domain" description="CENP-T/Histone H4 histone fold" evidence="6">
    <location>
        <begin position="371"/>
        <end position="446"/>
    </location>
</feature>
<evidence type="ECO:0000256" key="4">
    <source>
        <dbReference type="ARBA" id="ARBA00023242"/>
    </source>
</evidence>
<evidence type="ECO:0000256" key="1">
    <source>
        <dbReference type="ARBA" id="ARBA00004123"/>
    </source>
</evidence>
<dbReference type="Pfam" id="PF15511">
    <property type="entry name" value="CENP-T_C"/>
    <property type="match status" value="1"/>
</dbReference>
<feature type="region of interest" description="Disordered" evidence="5">
    <location>
        <begin position="128"/>
        <end position="199"/>
    </location>
</feature>
<evidence type="ECO:0000256" key="5">
    <source>
        <dbReference type="SAM" id="MobiDB-lite"/>
    </source>
</evidence>
<keyword evidence="8" id="KW-1185">Reference proteome</keyword>
<gene>
    <name evidence="7" type="ORF">B0T14DRAFT_416878</name>
</gene>
<proteinExistence type="predicted"/>
<evidence type="ECO:0000313" key="8">
    <source>
        <dbReference type="Proteomes" id="UP001175000"/>
    </source>
</evidence>
<organism evidence="7 8">
    <name type="scientific">Immersiella caudata</name>
    <dbReference type="NCBI Taxonomy" id="314043"/>
    <lineage>
        <taxon>Eukaryota</taxon>
        <taxon>Fungi</taxon>
        <taxon>Dikarya</taxon>
        <taxon>Ascomycota</taxon>
        <taxon>Pezizomycotina</taxon>
        <taxon>Sordariomycetes</taxon>
        <taxon>Sordariomycetidae</taxon>
        <taxon>Sordariales</taxon>
        <taxon>Lasiosphaeriaceae</taxon>
        <taxon>Immersiella</taxon>
    </lineage>
</organism>
<dbReference type="GO" id="GO:0031297">
    <property type="term" value="P:replication fork processing"/>
    <property type="evidence" value="ECO:0007669"/>
    <property type="project" value="TreeGrafter"/>
</dbReference>
<dbReference type="GO" id="GO:0005694">
    <property type="term" value="C:chromosome"/>
    <property type="evidence" value="ECO:0007669"/>
    <property type="project" value="UniProtKB-SubCell"/>
</dbReference>
<dbReference type="InterPro" id="IPR035425">
    <property type="entry name" value="CENP-T/H4_C"/>
</dbReference>
<protein>
    <submittedName>
        <fullName evidence="7">Centromere kinetochore component CENP-T-domain-containing protein</fullName>
    </submittedName>
</protein>
<evidence type="ECO:0000259" key="6">
    <source>
        <dbReference type="Pfam" id="PF15511"/>
    </source>
</evidence>
<name>A0AA39XGK7_9PEZI</name>
<feature type="region of interest" description="Disordered" evidence="5">
    <location>
        <begin position="492"/>
        <end position="512"/>
    </location>
</feature>
<dbReference type="PANTHER" id="PTHR22980:SF5">
    <property type="entry name" value="CENP-T_HISTONE H4 HISTONE FOLD DOMAIN-CONTAINING PROTEIN"/>
    <property type="match status" value="1"/>
</dbReference>
<dbReference type="PANTHER" id="PTHR22980">
    <property type="entry name" value="CORTISTATIN"/>
    <property type="match status" value="1"/>
</dbReference>
<dbReference type="Gene3D" id="1.10.20.10">
    <property type="entry name" value="Histone, subunit A"/>
    <property type="match status" value="1"/>
</dbReference>
<feature type="compositionally biased region" description="Basic and acidic residues" evidence="5">
    <location>
        <begin position="140"/>
        <end position="149"/>
    </location>
</feature>
<evidence type="ECO:0000256" key="2">
    <source>
        <dbReference type="ARBA" id="ARBA00004286"/>
    </source>
</evidence>
<dbReference type="InterPro" id="IPR009072">
    <property type="entry name" value="Histone-fold"/>
</dbReference>
<reference evidence="7" key="1">
    <citation type="submission" date="2023-06" db="EMBL/GenBank/DDBJ databases">
        <title>Genome-scale phylogeny and comparative genomics of the fungal order Sordariales.</title>
        <authorList>
            <consortium name="Lawrence Berkeley National Laboratory"/>
            <person name="Hensen N."/>
            <person name="Bonometti L."/>
            <person name="Westerberg I."/>
            <person name="Brannstrom I.O."/>
            <person name="Guillou S."/>
            <person name="Cros-Aarteil S."/>
            <person name="Calhoun S."/>
            <person name="Haridas S."/>
            <person name="Kuo A."/>
            <person name="Mondo S."/>
            <person name="Pangilinan J."/>
            <person name="Riley R."/>
            <person name="Labutti K."/>
            <person name="Andreopoulos B."/>
            <person name="Lipzen A."/>
            <person name="Chen C."/>
            <person name="Yanf M."/>
            <person name="Daum C."/>
            <person name="Ng V."/>
            <person name="Clum A."/>
            <person name="Steindorff A."/>
            <person name="Ohm R."/>
            <person name="Martin F."/>
            <person name="Silar P."/>
            <person name="Natvig D."/>
            <person name="Lalanne C."/>
            <person name="Gautier V."/>
            <person name="Ament-Velasquez S.L."/>
            <person name="Kruys A."/>
            <person name="Hutchinson M.I."/>
            <person name="Powell A.J."/>
            <person name="Barry K."/>
            <person name="Miller A.N."/>
            <person name="Grigoriev I.V."/>
            <person name="Debuchy R."/>
            <person name="Gladieux P."/>
            <person name="Thoren M.H."/>
            <person name="Johannesson H."/>
        </authorList>
    </citation>
    <scope>NUCLEOTIDE SEQUENCE</scope>
    <source>
        <strain evidence="7">CBS 606.72</strain>
    </source>
</reference>
<dbReference type="AlphaFoldDB" id="A0AA39XGK7"/>
<comment type="caution">
    <text evidence="7">The sequence shown here is derived from an EMBL/GenBank/DDBJ whole genome shotgun (WGS) entry which is preliminary data.</text>
</comment>
<feature type="compositionally biased region" description="Basic and acidic residues" evidence="5">
    <location>
        <begin position="253"/>
        <end position="269"/>
    </location>
</feature>
<feature type="compositionally biased region" description="Polar residues" evidence="5">
    <location>
        <begin position="31"/>
        <end position="41"/>
    </location>
</feature>